<dbReference type="Gene3D" id="3.40.630.10">
    <property type="entry name" value="Zn peptidases"/>
    <property type="match status" value="1"/>
</dbReference>
<dbReference type="AlphaFoldDB" id="A0A1H5G691"/>
<proteinExistence type="predicted"/>
<evidence type="ECO:0000313" key="2">
    <source>
        <dbReference type="EMBL" id="SEE11263.1"/>
    </source>
</evidence>
<accession>A0A1H5G691</accession>
<dbReference type="Pfam" id="PF01546">
    <property type="entry name" value="Peptidase_M20"/>
    <property type="match status" value="1"/>
</dbReference>
<dbReference type="Proteomes" id="UP000198992">
    <property type="component" value="Unassembled WGS sequence"/>
</dbReference>
<dbReference type="Gene3D" id="3.30.70.360">
    <property type="match status" value="1"/>
</dbReference>
<protein>
    <submittedName>
        <fullName evidence="2">Acetylornithine deacetylase/Succinyl-diaminopimelate desuccinylase</fullName>
    </submittedName>
</protein>
<dbReference type="PANTHER" id="PTHR43808">
    <property type="entry name" value="ACETYLORNITHINE DEACETYLASE"/>
    <property type="match status" value="1"/>
</dbReference>
<evidence type="ECO:0000256" key="1">
    <source>
        <dbReference type="ARBA" id="ARBA00022801"/>
    </source>
</evidence>
<name>A0A1H5G691_9BRAD</name>
<dbReference type="EMBL" id="FNTH01000001">
    <property type="protein sequence ID" value="SEE11263.1"/>
    <property type="molecule type" value="Genomic_DNA"/>
</dbReference>
<gene>
    <name evidence="2" type="ORF">SAMN05444164_6948</name>
</gene>
<dbReference type="InterPro" id="IPR050072">
    <property type="entry name" value="Peptidase_M20A"/>
</dbReference>
<sequence length="423" mass="45893">MTTELTSVQKHVNPTRVLEIEQALLRIPSSAFEEQAIADHLAERMSDIGLDVMMMEVQHPFNSASKSRQPVGILRGTGGGSSLMLNGHMDPGVEMPGWSVDPYGAKFEDGWVWGMGAHDDKGGLTAAFCGLEAVIKSGTRLKGDVLLCPVVAHKLGGAGTRALLKSGVRADLCINMEHSNNTIANVCVGVVMVRIRVEAPELFFRYSADAKAQYWNPIEQLCEVIRRIGPSLDPIPEGEWMSFTSHPELPGFPTHTFDTFHKEHYYQKNLSGLHSKQAELLLQFRTVPGQTIQSVTADLTRLLEVIKREHPAFNYSFELPAKGTENGWCQEPMACSSDHALVTTLAEGQMLASGAPAVIGGWGRLGNVGDGNIIAAFGIPTVQYGPGDIRIYKEWPTADERVLLSDLVAAAQAVAHATVKLSG</sequence>
<dbReference type="SUPFAM" id="SSF53187">
    <property type="entry name" value="Zn-dependent exopeptidases"/>
    <property type="match status" value="1"/>
</dbReference>
<dbReference type="RefSeq" id="WP_092124249.1">
    <property type="nucleotide sequence ID" value="NZ_FNTH01000001.1"/>
</dbReference>
<dbReference type="GO" id="GO:0016787">
    <property type="term" value="F:hydrolase activity"/>
    <property type="evidence" value="ECO:0007669"/>
    <property type="project" value="InterPro"/>
</dbReference>
<dbReference type="InterPro" id="IPR002933">
    <property type="entry name" value="Peptidase_M20"/>
</dbReference>
<dbReference type="OrthoDB" id="9809784at2"/>
<organism evidence="2 3">
    <name type="scientific">Bradyrhizobium erythrophlei</name>
    <dbReference type="NCBI Taxonomy" id="1437360"/>
    <lineage>
        <taxon>Bacteria</taxon>
        <taxon>Pseudomonadati</taxon>
        <taxon>Pseudomonadota</taxon>
        <taxon>Alphaproteobacteria</taxon>
        <taxon>Hyphomicrobiales</taxon>
        <taxon>Nitrobacteraceae</taxon>
        <taxon>Bradyrhizobium</taxon>
    </lineage>
</organism>
<evidence type="ECO:0000313" key="3">
    <source>
        <dbReference type="Proteomes" id="UP000198992"/>
    </source>
</evidence>
<reference evidence="2 3" key="1">
    <citation type="submission" date="2016-10" db="EMBL/GenBank/DDBJ databases">
        <authorList>
            <person name="de Groot N.N."/>
        </authorList>
    </citation>
    <scope>NUCLEOTIDE SEQUENCE [LARGE SCALE GENOMIC DNA]</scope>
    <source>
        <strain evidence="2 3">MT12</strain>
    </source>
</reference>
<keyword evidence="1" id="KW-0378">Hydrolase</keyword>